<evidence type="ECO:0000313" key="2">
    <source>
        <dbReference type="EMBL" id="KKR72119.1"/>
    </source>
</evidence>
<reference evidence="2 3" key="1">
    <citation type="journal article" date="2015" name="Nature">
        <title>rRNA introns, odd ribosomes, and small enigmatic genomes across a large radiation of phyla.</title>
        <authorList>
            <person name="Brown C.T."/>
            <person name="Hug L.A."/>
            <person name="Thomas B.C."/>
            <person name="Sharon I."/>
            <person name="Castelle C.J."/>
            <person name="Singh A."/>
            <person name="Wilkins M.J."/>
            <person name="Williams K.H."/>
            <person name="Banfield J.F."/>
        </authorList>
    </citation>
    <scope>NUCLEOTIDE SEQUENCE [LARGE SCALE GENOMIC DNA]</scope>
</reference>
<comment type="caution">
    <text evidence="2">The sequence shown here is derived from an EMBL/GenBank/DDBJ whole genome shotgun (WGS) entry which is preliminary data.</text>
</comment>
<organism evidence="2 3">
    <name type="scientific">Candidatus Roizmanbacteria bacterium GW2011_GWB1_40_7</name>
    <dbReference type="NCBI Taxonomy" id="1618482"/>
    <lineage>
        <taxon>Bacteria</taxon>
        <taxon>Candidatus Roizmaniibacteriota</taxon>
    </lineage>
</organism>
<feature type="signal peptide" evidence="1">
    <location>
        <begin position="1"/>
        <end position="23"/>
    </location>
</feature>
<name>A0A0G0T548_9BACT</name>
<protein>
    <recommendedName>
        <fullName evidence="4">DUF5666 domain-containing protein</fullName>
    </recommendedName>
</protein>
<dbReference type="Proteomes" id="UP000034664">
    <property type="component" value="Unassembled WGS sequence"/>
</dbReference>
<sequence>MKKIIFVLLLVLFVLSISAVVNAQEESTDSEETGIKEKINDLKERLATRVAELRAQNKRSFYGVIKEKSETSMVLLYRDEEIPVAVDDETSYFSINAAGKQSDATLTSFELGETATVFGQLDLDNKTVIASYLYEQQLSLIDHGAVTEVDEDDGSFTIKSSSGSITLDYEINTRCTVIEDDEKTRCGLTSITVGDQVFLRIDPDAKDLSRATALRILLVPQLEVPSPTSSPVSTTHPVEQ</sequence>
<proteinExistence type="predicted"/>
<gene>
    <name evidence="2" type="ORF">UU14_C0011G0009</name>
</gene>
<keyword evidence="1" id="KW-0732">Signal</keyword>
<evidence type="ECO:0008006" key="4">
    <source>
        <dbReference type="Google" id="ProtNLM"/>
    </source>
</evidence>
<dbReference type="EMBL" id="LBZM01000011">
    <property type="protein sequence ID" value="KKR72119.1"/>
    <property type="molecule type" value="Genomic_DNA"/>
</dbReference>
<evidence type="ECO:0000256" key="1">
    <source>
        <dbReference type="SAM" id="SignalP"/>
    </source>
</evidence>
<accession>A0A0G0T548</accession>
<evidence type="ECO:0000313" key="3">
    <source>
        <dbReference type="Proteomes" id="UP000034664"/>
    </source>
</evidence>
<dbReference type="AlphaFoldDB" id="A0A0G0T548"/>
<feature type="chain" id="PRO_5002534503" description="DUF5666 domain-containing protein" evidence="1">
    <location>
        <begin position="24"/>
        <end position="240"/>
    </location>
</feature>